<keyword evidence="2" id="KW-1185">Reference proteome</keyword>
<accession>A0ACD3BBA4</accession>
<gene>
    <name evidence="1" type="ORF">BDN72DRAFT_832194</name>
</gene>
<evidence type="ECO:0000313" key="2">
    <source>
        <dbReference type="Proteomes" id="UP000308600"/>
    </source>
</evidence>
<protein>
    <submittedName>
        <fullName evidence="1">Kinase-like protein</fullName>
    </submittedName>
</protein>
<name>A0ACD3BBA4_9AGAR</name>
<dbReference type="EMBL" id="ML208263">
    <property type="protein sequence ID" value="TFK75333.1"/>
    <property type="molecule type" value="Genomic_DNA"/>
</dbReference>
<organism evidence="1 2">
    <name type="scientific">Pluteus cervinus</name>
    <dbReference type="NCBI Taxonomy" id="181527"/>
    <lineage>
        <taxon>Eukaryota</taxon>
        <taxon>Fungi</taxon>
        <taxon>Dikarya</taxon>
        <taxon>Basidiomycota</taxon>
        <taxon>Agaricomycotina</taxon>
        <taxon>Agaricomycetes</taxon>
        <taxon>Agaricomycetidae</taxon>
        <taxon>Agaricales</taxon>
        <taxon>Pluteineae</taxon>
        <taxon>Pluteaceae</taxon>
        <taxon>Pluteus</taxon>
    </lineage>
</organism>
<dbReference type="Proteomes" id="UP000308600">
    <property type="component" value="Unassembled WGS sequence"/>
</dbReference>
<sequence>MLAVDPTVEPTPERANTAALAALSRNASVISTSSSDSDTALNPQSRPRPIRNFSSPPGGSRQSRSPASSRPPAYLARELGIEDEQDLPRPPPPDFQANNRPKSGSKTPLTPNDVHYGKTLGEGSFSRVVLGTHRRTGQQYAVKIIDKNYLIRMKKKETALAEKNALVQLGAGHPGIVRLYLSYQDAYSLYFVLDYAPNGELQTLLTRLGSLCLPCVRHYTAQIIDAIDYVHQKHVIHRDLKPENLLLDEDFRLKLTDFGTSKVLDPSGEQRKSTFVGTPQYMCPELLESSTTGPSSDLWALGCIIFRMITGRFAFNGLSDYLTMQKIKQMDYSFPEGVDGHAKDLIQKLLVPNPSERLGAGTSGSNNDIQALRSHPFLVSIKWDTLWTDEVPAREAGLFKREVPVGKEKAWDDIGEKWDQIAGGNEDDDSDEIQWAADGKGPAYLMQRSRNGKEPSPDPRAENIGPFAKPKSIQVPQLLLSEARPTGNSPNGDGTTEGDSTSPDGSSEGAHTARNGPSASSQHTEQKSTSTLTQHSAPEEQRGRDQTMSPVQGNGPQPDVDFASILRLSVEEQILLSSPIEVRMLNQRASRLLPLSIASAISKPRQLVLTRDRLICLKHKRAGAAKVKAELTLKSTTTKEQKSVVVKVEQRGDREFIVFTATKTYTYAASNANLASSWVQHLHNVLS</sequence>
<evidence type="ECO:0000313" key="1">
    <source>
        <dbReference type="EMBL" id="TFK75333.1"/>
    </source>
</evidence>
<proteinExistence type="predicted"/>
<reference evidence="1 2" key="1">
    <citation type="journal article" date="2019" name="Nat. Ecol. Evol.">
        <title>Megaphylogeny resolves global patterns of mushroom evolution.</title>
        <authorList>
            <person name="Varga T."/>
            <person name="Krizsan K."/>
            <person name="Foldi C."/>
            <person name="Dima B."/>
            <person name="Sanchez-Garcia M."/>
            <person name="Sanchez-Ramirez S."/>
            <person name="Szollosi G.J."/>
            <person name="Szarkandi J.G."/>
            <person name="Papp V."/>
            <person name="Albert L."/>
            <person name="Andreopoulos W."/>
            <person name="Angelini C."/>
            <person name="Antonin V."/>
            <person name="Barry K.W."/>
            <person name="Bougher N.L."/>
            <person name="Buchanan P."/>
            <person name="Buyck B."/>
            <person name="Bense V."/>
            <person name="Catcheside P."/>
            <person name="Chovatia M."/>
            <person name="Cooper J."/>
            <person name="Damon W."/>
            <person name="Desjardin D."/>
            <person name="Finy P."/>
            <person name="Geml J."/>
            <person name="Haridas S."/>
            <person name="Hughes K."/>
            <person name="Justo A."/>
            <person name="Karasinski D."/>
            <person name="Kautmanova I."/>
            <person name="Kiss B."/>
            <person name="Kocsube S."/>
            <person name="Kotiranta H."/>
            <person name="LaButti K.M."/>
            <person name="Lechner B.E."/>
            <person name="Liimatainen K."/>
            <person name="Lipzen A."/>
            <person name="Lukacs Z."/>
            <person name="Mihaltcheva S."/>
            <person name="Morgado L.N."/>
            <person name="Niskanen T."/>
            <person name="Noordeloos M.E."/>
            <person name="Ohm R.A."/>
            <person name="Ortiz-Santana B."/>
            <person name="Ovrebo C."/>
            <person name="Racz N."/>
            <person name="Riley R."/>
            <person name="Savchenko A."/>
            <person name="Shiryaev A."/>
            <person name="Soop K."/>
            <person name="Spirin V."/>
            <person name="Szebenyi C."/>
            <person name="Tomsovsky M."/>
            <person name="Tulloss R.E."/>
            <person name="Uehling J."/>
            <person name="Grigoriev I.V."/>
            <person name="Vagvolgyi C."/>
            <person name="Papp T."/>
            <person name="Martin F.M."/>
            <person name="Miettinen O."/>
            <person name="Hibbett D.S."/>
            <person name="Nagy L.G."/>
        </authorList>
    </citation>
    <scope>NUCLEOTIDE SEQUENCE [LARGE SCALE GENOMIC DNA]</scope>
    <source>
        <strain evidence="1 2">NL-1719</strain>
    </source>
</reference>